<organism evidence="1">
    <name type="scientific">Rhizophora mucronata</name>
    <name type="common">Asiatic mangrove</name>
    <dbReference type="NCBI Taxonomy" id="61149"/>
    <lineage>
        <taxon>Eukaryota</taxon>
        <taxon>Viridiplantae</taxon>
        <taxon>Streptophyta</taxon>
        <taxon>Embryophyta</taxon>
        <taxon>Tracheophyta</taxon>
        <taxon>Spermatophyta</taxon>
        <taxon>Magnoliopsida</taxon>
        <taxon>eudicotyledons</taxon>
        <taxon>Gunneridae</taxon>
        <taxon>Pentapetalae</taxon>
        <taxon>rosids</taxon>
        <taxon>fabids</taxon>
        <taxon>Malpighiales</taxon>
        <taxon>Rhizophoraceae</taxon>
        <taxon>Rhizophora</taxon>
    </lineage>
</organism>
<dbReference type="AlphaFoldDB" id="A0A2P2IHX4"/>
<dbReference type="EMBL" id="GGEC01000329">
    <property type="protein sequence ID" value="MBW80812.1"/>
    <property type="molecule type" value="Transcribed_RNA"/>
</dbReference>
<sequence>MTLYLELNNNCRNSIENQTFVNWKIQ</sequence>
<accession>A0A2P2IHX4</accession>
<reference evidence="1" key="1">
    <citation type="submission" date="2018-02" db="EMBL/GenBank/DDBJ databases">
        <title>Rhizophora mucronata_Transcriptome.</title>
        <authorList>
            <person name="Meera S.P."/>
            <person name="Sreeshan A."/>
            <person name="Augustine A."/>
        </authorList>
    </citation>
    <scope>NUCLEOTIDE SEQUENCE</scope>
    <source>
        <tissue evidence="1">Leaf</tissue>
    </source>
</reference>
<proteinExistence type="predicted"/>
<evidence type="ECO:0000313" key="1">
    <source>
        <dbReference type="EMBL" id="MBW80812.1"/>
    </source>
</evidence>
<name>A0A2P2IHX4_RHIMU</name>
<protein>
    <submittedName>
        <fullName evidence="1">Uncharacterized protein</fullName>
    </submittedName>
</protein>